<dbReference type="STRING" id="1385517.N800_09170"/>
<sequence>MRLIRLLVALACLLAGATLGALNRQAALVDLGFISVPTTLGVALILALLLGVLAGGLAVAFGVVVPLRRRLSQVTNTTAAPPSPEI</sequence>
<dbReference type="EMBL" id="AVPU01000001">
    <property type="protein sequence ID" value="KGM56349.1"/>
    <property type="molecule type" value="Genomic_DNA"/>
</dbReference>
<evidence type="ECO:0008006" key="4">
    <source>
        <dbReference type="Google" id="ProtNLM"/>
    </source>
</evidence>
<reference evidence="2 3" key="1">
    <citation type="submission" date="2013-08" db="EMBL/GenBank/DDBJ databases">
        <title>Genome sequencing of Lysobacter.</title>
        <authorList>
            <person name="Zhang S."/>
            <person name="Wang G."/>
        </authorList>
    </citation>
    <scope>NUCLEOTIDE SEQUENCE [LARGE SCALE GENOMIC DNA]</scope>
    <source>
        <strain evidence="2 3">GH1-9</strain>
    </source>
</reference>
<protein>
    <recommendedName>
        <fullName evidence="4">Lipopolysaccharide assembly protein A domain-containing protein</fullName>
    </recommendedName>
</protein>
<feature type="transmembrane region" description="Helical" evidence="1">
    <location>
        <begin position="42"/>
        <end position="65"/>
    </location>
</feature>
<evidence type="ECO:0000256" key="1">
    <source>
        <dbReference type="SAM" id="Phobius"/>
    </source>
</evidence>
<dbReference type="RefSeq" id="WP_036133716.1">
    <property type="nucleotide sequence ID" value="NZ_AVPU01000001.1"/>
</dbReference>
<organism evidence="2 3">
    <name type="scientific">Lysobacter daejeonensis GH1-9</name>
    <dbReference type="NCBI Taxonomy" id="1385517"/>
    <lineage>
        <taxon>Bacteria</taxon>
        <taxon>Pseudomonadati</taxon>
        <taxon>Pseudomonadota</taxon>
        <taxon>Gammaproteobacteria</taxon>
        <taxon>Lysobacterales</taxon>
        <taxon>Lysobacteraceae</taxon>
        <taxon>Aerolutibacter</taxon>
    </lineage>
</organism>
<keyword evidence="3" id="KW-1185">Reference proteome</keyword>
<comment type="caution">
    <text evidence="2">The sequence shown here is derived from an EMBL/GenBank/DDBJ whole genome shotgun (WGS) entry which is preliminary data.</text>
</comment>
<name>A0A0A0F0T9_9GAMM</name>
<proteinExistence type="predicted"/>
<accession>A0A0A0F0T9</accession>
<gene>
    <name evidence="2" type="ORF">N800_09170</name>
</gene>
<keyword evidence="1" id="KW-1133">Transmembrane helix</keyword>
<keyword evidence="1" id="KW-0472">Membrane</keyword>
<keyword evidence="1" id="KW-0812">Transmembrane</keyword>
<dbReference type="Proteomes" id="UP000029998">
    <property type="component" value="Unassembled WGS sequence"/>
</dbReference>
<evidence type="ECO:0000313" key="2">
    <source>
        <dbReference type="EMBL" id="KGM56349.1"/>
    </source>
</evidence>
<evidence type="ECO:0000313" key="3">
    <source>
        <dbReference type="Proteomes" id="UP000029998"/>
    </source>
</evidence>
<dbReference type="AlphaFoldDB" id="A0A0A0F0T9"/>